<accession>A0A5D3E2W3</accession>
<protein>
    <submittedName>
        <fullName evidence="2">Transposon Tf2-1 polyprotein isoform X1</fullName>
    </submittedName>
</protein>
<evidence type="ECO:0000313" key="2">
    <source>
        <dbReference type="EMBL" id="TYK29910.1"/>
    </source>
</evidence>
<comment type="caution">
    <text evidence="2">The sequence shown here is derived from an EMBL/GenBank/DDBJ whole genome shotgun (WGS) entry which is preliminary data.</text>
</comment>
<evidence type="ECO:0000313" key="3">
    <source>
        <dbReference type="Proteomes" id="UP000321393"/>
    </source>
</evidence>
<gene>
    <name evidence="2" type="ORF">E5676_scaffold10771G00060</name>
    <name evidence="1" type="ORF">E6C27_scaffold132G00040</name>
</gene>
<evidence type="ECO:0000313" key="4">
    <source>
        <dbReference type="Proteomes" id="UP000321947"/>
    </source>
</evidence>
<dbReference type="Proteomes" id="UP000321947">
    <property type="component" value="Unassembled WGS sequence"/>
</dbReference>
<dbReference type="OrthoDB" id="1749511at2759"/>
<organism evidence="2 4">
    <name type="scientific">Cucumis melo var. makuwa</name>
    <name type="common">Oriental melon</name>
    <dbReference type="NCBI Taxonomy" id="1194695"/>
    <lineage>
        <taxon>Eukaryota</taxon>
        <taxon>Viridiplantae</taxon>
        <taxon>Streptophyta</taxon>
        <taxon>Embryophyta</taxon>
        <taxon>Tracheophyta</taxon>
        <taxon>Spermatophyta</taxon>
        <taxon>Magnoliopsida</taxon>
        <taxon>eudicotyledons</taxon>
        <taxon>Gunneridae</taxon>
        <taxon>Pentapetalae</taxon>
        <taxon>rosids</taxon>
        <taxon>fabids</taxon>
        <taxon>Cucurbitales</taxon>
        <taxon>Cucurbitaceae</taxon>
        <taxon>Benincaseae</taxon>
        <taxon>Cucumis</taxon>
    </lineage>
</organism>
<dbReference type="AlphaFoldDB" id="A0A5D3E2W3"/>
<name>A0A5D3E2W3_CUCMM</name>
<reference evidence="3 4" key="1">
    <citation type="submission" date="2019-08" db="EMBL/GenBank/DDBJ databases">
        <title>Draft genome sequences of two oriental melons (Cucumis melo L. var makuwa).</title>
        <authorList>
            <person name="Kwon S.-Y."/>
        </authorList>
    </citation>
    <scope>NUCLEOTIDE SEQUENCE [LARGE SCALE GENOMIC DNA]</scope>
    <source>
        <strain evidence="4">cv. Chang Bougi</strain>
        <strain evidence="3">cv. SW 3</strain>
        <tissue evidence="2">Leaf</tissue>
    </source>
</reference>
<dbReference type="Proteomes" id="UP000321393">
    <property type="component" value="Unassembled WGS sequence"/>
</dbReference>
<evidence type="ECO:0000313" key="1">
    <source>
        <dbReference type="EMBL" id="KAA0058423.1"/>
    </source>
</evidence>
<dbReference type="EMBL" id="SSTE01006761">
    <property type="protein sequence ID" value="KAA0058423.1"/>
    <property type="molecule type" value="Genomic_DNA"/>
</dbReference>
<proteinExistence type="predicted"/>
<dbReference type="EMBL" id="SSTD01001115">
    <property type="protein sequence ID" value="TYK29910.1"/>
    <property type="molecule type" value="Genomic_DNA"/>
</dbReference>
<sequence length="135" mass="15417">MNAQMKKHQTQQQVILKYIQGIIREKVVESTDLEGSPSKGIGSNVTAEVLIGESRGEGRSGEDKAFDRSKFKKVEMSIFNGIDPDSWLFRADRYFKIHNLTNQRRCQWLLLALMDRPSTGIDLWMNGNLSRAVMI</sequence>